<protein>
    <recommendedName>
        <fullName evidence="5">Fibronectin type-III domain-containing protein</fullName>
    </recommendedName>
</protein>
<keyword evidence="1" id="KW-0175">Coiled coil</keyword>
<evidence type="ECO:0000256" key="2">
    <source>
        <dbReference type="SAM" id="MobiDB-lite"/>
    </source>
</evidence>
<evidence type="ECO:0000256" key="1">
    <source>
        <dbReference type="SAM" id="Coils"/>
    </source>
</evidence>
<dbReference type="OrthoDB" id="5572782at2759"/>
<dbReference type="AlphaFoldDB" id="A0A1Y2FTC7"/>
<keyword evidence="4" id="KW-1185">Reference proteome</keyword>
<gene>
    <name evidence="3" type="ORF">LY90DRAFT_277</name>
</gene>
<evidence type="ECO:0008006" key="5">
    <source>
        <dbReference type="Google" id="ProtNLM"/>
    </source>
</evidence>
<feature type="region of interest" description="Disordered" evidence="2">
    <location>
        <begin position="785"/>
        <end position="807"/>
    </location>
</feature>
<name>A0A1Y2FTC7_9FUNG</name>
<accession>A0A1Y2FTC7</accession>
<dbReference type="Proteomes" id="UP000193920">
    <property type="component" value="Unassembled WGS sequence"/>
</dbReference>
<dbReference type="SUPFAM" id="SSF49265">
    <property type="entry name" value="Fibronectin type III"/>
    <property type="match status" value="1"/>
</dbReference>
<feature type="compositionally biased region" description="Polar residues" evidence="2">
    <location>
        <begin position="379"/>
        <end position="393"/>
    </location>
</feature>
<dbReference type="STRING" id="1754190.A0A1Y2FTC7"/>
<sequence length="1005" mass="114232">MDNATGLKLFLYKYGFHKRNEIAYQVEVNGYILNEEKINEKHIIINGLKPSTSYKIRIWSIMNNRIKSPSSFINVQTLKSYTESLSKAKVSKTNINEKPEESIEDHLKTIAKIDNDINEINKEFEKLKRQRLEFTKQVNDINDQYKEEEIPLRKQLDELKIEKNEVDEEKLQYKGELKELKEEKRRVDLVKSQREQGLKTKERGKQQIIDRCNRTQADINKLQKDLQRLEEKEQSFNVTYENAKKEYNEEKKKYIKEQNKLKDKLKEEKKYHKSLVKELNDKKSKFKQFELSRKKLLQDSRERNKEKLKVDEEYKILSKKYKELKEKNNSLKNQLKFENKEKIKLLQDLNEIHQQSDSDESSDIDDNDDVMLEHVDSSISDDLASNSTLSKSASDPSTNTPSYSNTNSVMSRNSSEDNTALKSSEFNLFNQFDNETYEGKQTDKQYGKSPRVSSPITQVTNNISFSNRNESHFMNNNKKNNNSIKSRFYSYPLENSFNSNFGVSVGSYSGKINNDTTSSLFERNLRTYNDPISSSPRQKQKQNPKMKNLIPFFSYNSYIPTTETNTDSQLLTTSLEDDLLTDINNSSNNANNKAKSINSSKPSHNVFNIASQEKSMSPLLSHLPSSNLNSNVNKVSSTVDSHFSPQISNLSSHILNENNTIGTSSLQTNPEFNSLSLNGYNQSSLFSNILSNYNSMGLTTQGPVSSSLNTNSIYTSINNPDSLINGSKFLNGNGSSTNTNGAIKTKNDLTGAENSLNGFNNNQTQHESPSFSSPVVNNTKLKGKETDLSRGHSIGENNLSRNNFSPMVSPQVKSSSLMSGFSFTPYYQNLNRSNDVSDLLGSSSISSSLPSTTPGIPVTTTIANEKTKDAIEMDSLKDVQRNSFAHTTSSSSNYLFNNNNYFSSFSDYPKSSHIPSYPSFYNQTLFNHGITGSSYFNEPSSTSAFNTINGLNTTNNNNNNQMNDELDEDIDLNFNYSMELSDFESEDLDTSDIDISKIIDLSKKQ</sequence>
<proteinExistence type="predicted"/>
<organism evidence="3 4">
    <name type="scientific">Neocallimastix californiae</name>
    <dbReference type="NCBI Taxonomy" id="1754190"/>
    <lineage>
        <taxon>Eukaryota</taxon>
        <taxon>Fungi</taxon>
        <taxon>Fungi incertae sedis</taxon>
        <taxon>Chytridiomycota</taxon>
        <taxon>Chytridiomycota incertae sedis</taxon>
        <taxon>Neocallimastigomycetes</taxon>
        <taxon>Neocallimastigales</taxon>
        <taxon>Neocallimastigaceae</taxon>
        <taxon>Neocallimastix</taxon>
    </lineage>
</organism>
<evidence type="ECO:0000313" key="4">
    <source>
        <dbReference type="Proteomes" id="UP000193920"/>
    </source>
</evidence>
<feature type="region of interest" description="Disordered" evidence="2">
    <location>
        <begin position="436"/>
        <end position="455"/>
    </location>
</feature>
<feature type="coiled-coil region" evidence="1">
    <location>
        <begin position="307"/>
        <end position="348"/>
    </location>
</feature>
<feature type="compositionally biased region" description="Polar residues" evidence="2">
    <location>
        <begin position="795"/>
        <end position="807"/>
    </location>
</feature>
<comment type="caution">
    <text evidence="3">The sequence shown here is derived from an EMBL/GenBank/DDBJ whole genome shotgun (WGS) entry which is preliminary data.</text>
</comment>
<feature type="compositionally biased region" description="Polar residues" evidence="2">
    <location>
        <begin position="409"/>
        <end position="419"/>
    </location>
</feature>
<dbReference type="InterPro" id="IPR036116">
    <property type="entry name" value="FN3_sf"/>
</dbReference>
<feature type="coiled-coil region" evidence="1">
    <location>
        <begin position="103"/>
        <end position="282"/>
    </location>
</feature>
<feature type="compositionally biased region" description="Low complexity" evidence="2">
    <location>
        <begin position="394"/>
        <end position="408"/>
    </location>
</feature>
<evidence type="ECO:0000313" key="3">
    <source>
        <dbReference type="EMBL" id="ORY87199.1"/>
    </source>
</evidence>
<dbReference type="EMBL" id="MCOG01000001">
    <property type="protein sequence ID" value="ORY87199.1"/>
    <property type="molecule type" value="Genomic_DNA"/>
</dbReference>
<feature type="region of interest" description="Disordered" evidence="2">
    <location>
        <begin position="379"/>
        <end position="419"/>
    </location>
</feature>
<reference evidence="3 4" key="1">
    <citation type="submission" date="2016-08" db="EMBL/GenBank/DDBJ databases">
        <title>A Parts List for Fungal Cellulosomes Revealed by Comparative Genomics.</title>
        <authorList>
            <consortium name="DOE Joint Genome Institute"/>
            <person name="Haitjema C.H."/>
            <person name="Gilmore S.P."/>
            <person name="Henske J.K."/>
            <person name="Solomon K.V."/>
            <person name="De Groot R."/>
            <person name="Kuo A."/>
            <person name="Mondo S.J."/>
            <person name="Salamov A.A."/>
            <person name="Labutti K."/>
            <person name="Zhao Z."/>
            <person name="Chiniquy J."/>
            <person name="Barry K."/>
            <person name="Brewer H.M."/>
            <person name="Purvine S.O."/>
            <person name="Wright A.T."/>
            <person name="Boxma B."/>
            <person name="Van Alen T."/>
            <person name="Hackstein J.H."/>
            <person name="Baker S.E."/>
            <person name="Grigoriev I.V."/>
            <person name="O'Malley M.A."/>
        </authorList>
    </citation>
    <scope>NUCLEOTIDE SEQUENCE [LARGE SCALE GENOMIC DNA]</scope>
    <source>
        <strain evidence="3 4">G1</strain>
    </source>
</reference>
<feature type="compositionally biased region" description="Basic and acidic residues" evidence="2">
    <location>
        <begin position="437"/>
        <end position="446"/>
    </location>
</feature>